<keyword evidence="3" id="KW-1185">Reference proteome</keyword>
<dbReference type="AlphaFoldDB" id="A0A2T3Z0Y0"/>
<accession>A0A2T3Z0Y0</accession>
<dbReference type="Gene3D" id="3.40.710.10">
    <property type="entry name" value="DD-peptidase/beta-lactamase superfamily"/>
    <property type="match status" value="1"/>
</dbReference>
<sequence>MISRLQAATVEPMSLSDRRKAELCSLIDEYTGGEERKIPGLVYIGFRGAGDPIIEHYSGTTGISSAKPMSQETIFWVASFTKIATSIACMQLVEKGFLDLDSTEQLEAICPELQAIKVLNTRQDGTFELVEKARKISLRMLLNHTGKSNTNATNATKKSPAHGHLAGFGYAFEDARLAQYGRPIGFDDFGGSREDLFSRPLVNQPGEVFQYGTSMDWVGIVIERITGLDLENYFQKNIFEPLGMNSVSFFPSESAKANLAYMHQRLRDGSLVTTDHLYRRPLLADGGQMENSRCFAAGGHGCFGKPAEFRKLTKPQELIAVFLNDGVDASTGYRILQSQTVDEMFRDQIPDKPRFSNQPVPVVKPWLANPTPLSPMPKDHTEGWGLSFSISHFAEPTGRAEGSASWEGLANLYWFADRKNNIGGIIASQILPFGDRLVLECAQRVEKEIYSTLL</sequence>
<evidence type="ECO:0000313" key="2">
    <source>
        <dbReference type="EMBL" id="PTB38472.1"/>
    </source>
</evidence>
<dbReference type="Proteomes" id="UP000240493">
    <property type="component" value="Unassembled WGS sequence"/>
</dbReference>
<dbReference type="InterPro" id="IPR012338">
    <property type="entry name" value="Beta-lactam/transpept-like"/>
</dbReference>
<dbReference type="EMBL" id="KZ679266">
    <property type="protein sequence ID" value="PTB38472.1"/>
    <property type="molecule type" value="Genomic_DNA"/>
</dbReference>
<dbReference type="Pfam" id="PF00144">
    <property type="entry name" value="Beta-lactamase"/>
    <property type="match status" value="1"/>
</dbReference>
<name>A0A2T3Z0Y0_TRIA4</name>
<dbReference type="OrthoDB" id="428260at2759"/>
<proteinExistence type="predicted"/>
<dbReference type="PANTHER" id="PTHR43283:SF3">
    <property type="entry name" value="BETA-LACTAMASE FAMILY PROTEIN (AFU_ORTHOLOGUE AFUA_5G07500)"/>
    <property type="match status" value="1"/>
</dbReference>
<organism evidence="2 3">
    <name type="scientific">Trichoderma asperellum (strain ATCC 204424 / CBS 433.97 / NBRC 101777)</name>
    <dbReference type="NCBI Taxonomy" id="1042311"/>
    <lineage>
        <taxon>Eukaryota</taxon>
        <taxon>Fungi</taxon>
        <taxon>Dikarya</taxon>
        <taxon>Ascomycota</taxon>
        <taxon>Pezizomycotina</taxon>
        <taxon>Sordariomycetes</taxon>
        <taxon>Hypocreomycetidae</taxon>
        <taxon>Hypocreales</taxon>
        <taxon>Hypocreaceae</taxon>
        <taxon>Trichoderma</taxon>
    </lineage>
</organism>
<protein>
    <recommendedName>
        <fullName evidence="1">Beta-lactamase-related domain-containing protein</fullName>
    </recommendedName>
</protein>
<reference evidence="2 3" key="1">
    <citation type="submission" date="2016-07" db="EMBL/GenBank/DDBJ databases">
        <title>Multiple horizontal gene transfer events from other fungi enriched the ability of initially mycotrophic Trichoderma (Ascomycota) to feed on dead plant biomass.</title>
        <authorList>
            <consortium name="DOE Joint Genome Institute"/>
            <person name="Aerts A."/>
            <person name="Atanasova L."/>
            <person name="Chenthamara K."/>
            <person name="Zhang J."/>
            <person name="Grujic M."/>
            <person name="Henrissat B."/>
            <person name="Kuo A."/>
            <person name="Salamov A."/>
            <person name="Lipzen A."/>
            <person name="Labutti K."/>
            <person name="Barry K."/>
            <person name="Miao Y."/>
            <person name="Rahimi M.J."/>
            <person name="Shen Q."/>
            <person name="Grigoriev I.V."/>
            <person name="Kubicek C.P."/>
            <person name="Druzhinina I.S."/>
        </authorList>
    </citation>
    <scope>NUCLEOTIDE SEQUENCE [LARGE SCALE GENOMIC DNA]</scope>
    <source>
        <strain evidence="2 3">CBS 433.97</strain>
    </source>
</reference>
<dbReference type="SUPFAM" id="SSF56601">
    <property type="entry name" value="beta-lactamase/transpeptidase-like"/>
    <property type="match status" value="1"/>
</dbReference>
<gene>
    <name evidence="2" type="ORF">M441DRAFT_49913</name>
</gene>
<dbReference type="STRING" id="1042311.A0A2T3Z0Y0"/>
<dbReference type="PANTHER" id="PTHR43283">
    <property type="entry name" value="BETA-LACTAMASE-RELATED"/>
    <property type="match status" value="1"/>
</dbReference>
<evidence type="ECO:0000259" key="1">
    <source>
        <dbReference type="Pfam" id="PF00144"/>
    </source>
</evidence>
<dbReference type="InterPro" id="IPR050789">
    <property type="entry name" value="Diverse_Enzym_Activities"/>
</dbReference>
<feature type="domain" description="Beta-lactamase-related" evidence="1">
    <location>
        <begin position="33"/>
        <end position="433"/>
    </location>
</feature>
<dbReference type="InterPro" id="IPR001466">
    <property type="entry name" value="Beta-lactam-related"/>
</dbReference>
<evidence type="ECO:0000313" key="3">
    <source>
        <dbReference type="Proteomes" id="UP000240493"/>
    </source>
</evidence>